<dbReference type="GO" id="GO:0005509">
    <property type="term" value="F:calcium ion binding"/>
    <property type="evidence" value="ECO:0007669"/>
    <property type="project" value="InterPro"/>
</dbReference>
<dbReference type="InterPro" id="IPR001611">
    <property type="entry name" value="Leu-rich_rpt"/>
</dbReference>
<dbReference type="PANTHER" id="PTHR24114">
    <property type="entry name" value="LEUCINE RICH REPEAT FAMILY PROTEIN"/>
    <property type="match status" value="1"/>
</dbReference>
<evidence type="ECO:0000256" key="2">
    <source>
        <dbReference type="SAM" id="Coils"/>
    </source>
</evidence>
<proteinExistence type="predicted"/>
<dbReference type="PANTHER" id="PTHR24114:SF2">
    <property type="entry name" value="F-BOX DOMAIN-CONTAINING PROTEIN-RELATED"/>
    <property type="match status" value="1"/>
</dbReference>
<dbReference type="Gene3D" id="1.10.238.10">
    <property type="entry name" value="EF-hand"/>
    <property type="match status" value="1"/>
</dbReference>
<evidence type="ECO:0000256" key="1">
    <source>
        <dbReference type="ARBA" id="ARBA00022837"/>
    </source>
</evidence>
<feature type="compositionally biased region" description="Polar residues" evidence="3">
    <location>
        <begin position="39"/>
        <end position="51"/>
    </location>
</feature>
<keyword evidence="1" id="KW-0106">Calcium</keyword>
<evidence type="ECO:0000313" key="6">
    <source>
        <dbReference type="Proteomes" id="UP001195483"/>
    </source>
</evidence>
<evidence type="ECO:0000259" key="4">
    <source>
        <dbReference type="PROSITE" id="PS50222"/>
    </source>
</evidence>
<reference evidence="5" key="3">
    <citation type="submission" date="2023-05" db="EMBL/GenBank/DDBJ databases">
        <authorList>
            <person name="Smith C.H."/>
        </authorList>
    </citation>
    <scope>NUCLEOTIDE SEQUENCE</scope>
    <source>
        <strain evidence="5">CHS0354</strain>
        <tissue evidence="5">Mantle</tissue>
    </source>
</reference>
<dbReference type="InterPro" id="IPR002048">
    <property type="entry name" value="EF_hand_dom"/>
</dbReference>
<keyword evidence="6" id="KW-1185">Reference proteome</keyword>
<dbReference type="Pfam" id="PF13499">
    <property type="entry name" value="EF-hand_7"/>
    <property type="match status" value="1"/>
</dbReference>
<dbReference type="Pfam" id="PF13516">
    <property type="entry name" value="LRR_6"/>
    <property type="match status" value="6"/>
</dbReference>
<name>A0AAE0S526_9BIVA</name>
<accession>A0AAE0S526</accession>
<feature type="coiled-coil region" evidence="2">
    <location>
        <begin position="580"/>
        <end position="607"/>
    </location>
</feature>
<gene>
    <name evidence="5" type="ORF">CHS0354_027490</name>
</gene>
<evidence type="ECO:0000256" key="3">
    <source>
        <dbReference type="SAM" id="MobiDB-lite"/>
    </source>
</evidence>
<dbReference type="SMART" id="SM00368">
    <property type="entry name" value="LRR_RI"/>
    <property type="match status" value="8"/>
</dbReference>
<reference evidence="5" key="1">
    <citation type="journal article" date="2021" name="Genome Biol. Evol.">
        <title>A High-Quality Reference Genome for a Parasitic Bivalve with Doubly Uniparental Inheritance (Bivalvia: Unionida).</title>
        <authorList>
            <person name="Smith C.H."/>
        </authorList>
    </citation>
    <scope>NUCLEOTIDE SEQUENCE</scope>
    <source>
        <strain evidence="5">CHS0354</strain>
    </source>
</reference>
<dbReference type="InterPro" id="IPR011992">
    <property type="entry name" value="EF-hand-dom_pair"/>
</dbReference>
<feature type="region of interest" description="Disordered" evidence="3">
    <location>
        <begin position="1"/>
        <end position="54"/>
    </location>
</feature>
<dbReference type="InterPro" id="IPR052394">
    <property type="entry name" value="LRR-containing"/>
</dbReference>
<dbReference type="SUPFAM" id="SSF47473">
    <property type="entry name" value="EF-hand"/>
    <property type="match status" value="1"/>
</dbReference>
<dbReference type="AlphaFoldDB" id="A0AAE0S526"/>
<sequence length="636" mass="72201">MSSFDGKRIRVGTMPTDTDGSPRSSPVKGTILTSPLKRASQQVSHDSSSLMQDDERGLITLRVREDVIQEEEEPTDIEEYELAPEQTFLTEGPHDDLDAVYEEEEGYEDLHVETNDQYSEQDDLDETFDRSAASDVSSLDQPDTDEEYDTDLEMDVADAEKWIHPEKFDKDTTGIAAYERACEIYGVQPVTYFIKHLQDQELVMKYHGIGANGVRAMSEPLEMNTSIERIDFEGNFILGDGAKVLSRVLKDNVYVSKLILSENKIGNKGAKAICDLLVENKHIVYLDLAGNEIEDSSGQAFYDMLSKNSTLKVLLLRHNCLEDESARWFREALVENDTLETLDISWNHFQKKGCCFIAEGLKSNTGLRHLNLSMNGFGLEGARALEELMKENHTIIDLDVSHCRIPLEGAPHIASGIECNDTLEKINIGYNCIRSEGGYVILCGVEVNETNVLKYVDFGNLTVKTDFKKLADELEEEREMTILYGGVLLDHSRFKREFDDPVSRLMHDPMTKLRHWLDQQNYRLVDLLLTFDRDNNLTIARDELHRGIEMNGIDLTPAEVDQLMDSLDKDGDGEIDMKELMKGDQENTLLERDAKKYQEQQAALAREFKERRMSKTAASYMDILADADVTKLKQVI</sequence>
<organism evidence="5 6">
    <name type="scientific">Potamilus streckersoni</name>
    <dbReference type="NCBI Taxonomy" id="2493646"/>
    <lineage>
        <taxon>Eukaryota</taxon>
        <taxon>Metazoa</taxon>
        <taxon>Spiralia</taxon>
        <taxon>Lophotrochozoa</taxon>
        <taxon>Mollusca</taxon>
        <taxon>Bivalvia</taxon>
        <taxon>Autobranchia</taxon>
        <taxon>Heteroconchia</taxon>
        <taxon>Palaeoheterodonta</taxon>
        <taxon>Unionida</taxon>
        <taxon>Unionoidea</taxon>
        <taxon>Unionidae</taxon>
        <taxon>Ambleminae</taxon>
        <taxon>Lampsilini</taxon>
        <taxon>Potamilus</taxon>
    </lineage>
</organism>
<dbReference type="InterPro" id="IPR032675">
    <property type="entry name" value="LRR_dom_sf"/>
</dbReference>
<feature type="domain" description="EF-hand" evidence="4">
    <location>
        <begin position="555"/>
        <end position="590"/>
    </location>
</feature>
<dbReference type="EMBL" id="JAEAOA010001663">
    <property type="protein sequence ID" value="KAK3585203.1"/>
    <property type="molecule type" value="Genomic_DNA"/>
</dbReference>
<dbReference type="SUPFAM" id="SSF52047">
    <property type="entry name" value="RNI-like"/>
    <property type="match status" value="1"/>
</dbReference>
<dbReference type="Gene3D" id="3.80.10.10">
    <property type="entry name" value="Ribonuclease Inhibitor"/>
    <property type="match status" value="1"/>
</dbReference>
<dbReference type="PROSITE" id="PS50222">
    <property type="entry name" value="EF_HAND_2"/>
    <property type="match status" value="1"/>
</dbReference>
<dbReference type="CDD" id="cd00051">
    <property type="entry name" value="EFh"/>
    <property type="match status" value="1"/>
</dbReference>
<comment type="caution">
    <text evidence="5">The sequence shown here is derived from an EMBL/GenBank/DDBJ whole genome shotgun (WGS) entry which is preliminary data.</text>
</comment>
<dbReference type="SMART" id="SM00054">
    <property type="entry name" value="EFh"/>
    <property type="match status" value="2"/>
</dbReference>
<reference evidence="5" key="2">
    <citation type="journal article" date="2021" name="Genome Biol. Evol.">
        <title>Developing a high-quality reference genome for a parasitic bivalve with doubly uniparental inheritance (Bivalvia: Unionida).</title>
        <authorList>
            <person name="Smith C.H."/>
        </authorList>
    </citation>
    <scope>NUCLEOTIDE SEQUENCE</scope>
    <source>
        <strain evidence="5">CHS0354</strain>
        <tissue evidence="5">Mantle</tissue>
    </source>
</reference>
<feature type="compositionally biased region" description="Polar residues" evidence="3">
    <location>
        <begin position="15"/>
        <end position="24"/>
    </location>
</feature>
<dbReference type="Proteomes" id="UP001195483">
    <property type="component" value="Unassembled WGS sequence"/>
</dbReference>
<protein>
    <recommendedName>
        <fullName evidence="4">EF-hand domain-containing protein</fullName>
    </recommendedName>
</protein>
<evidence type="ECO:0000313" key="5">
    <source>
        <dbReference type="EMBL" id="KAK3585203.1"/>
    </source>
</evidence>
<dbReference type="InterPro" id="IPR018247">
    <property type="entry name" value="EF_Hand_1_Ca_BS"/>
</dbReference>
<dbReference type="PROSITE" id="PS00018">
    <property type="entry name" value="EF_HAND_1"/>
    <property type="match status" value="1"/>
</dbReference>
<keyword evidence="2" id="KW-0175">Coiled coil</keyword>